<dbReference type="InterPro" id="IPR009094">
    <property type="entry name" value="DiS-bond_isomerase_DsbC/G_N_sf"/>
</dbReference>
<dbReference type="PANTHER" id="PTHR35272">
    <property type="entry name" value="THIOL:DISULFIDE INTERCHANGE PROTEIN DSBC-RELATED"/>
    <property type="match status" value="1"/>
</dbReference>
<evidence type="ECO:0000259" key="10">
    <source>
        <dbReference type="Pfam" id="PF13098"/>
    </source>
</evidence>
<feature type="region of interest" description="Disordered" evidence="8">
    <location>
        <begin position="1"/>
        <end position="38"/>
    </location>
</feature>
<evidence type="ECO:0000256" key="1">
    <source>
        <dbReference type="ARBA" id="ARBA00004418"/>
    </source>
</evidence>
<evidence type="ECO:0000256" key="4">
    <source>
        <dbReference type="ARBA" id="ARBA00022764"/>
    </source>
</evidence>
<dbReference type="Proteomes" id="UP000249046">
    <property type="component" value="Unassembled WGS sequence"/>
</dbReference>
<evidence type="ECO:0000259" key="9">
    <source>
        <dbReference type="Pfam" id="PF10411"/>
    </source>
</evidence>
<keyword evidence="3 7" id="KW-0732">Signal</keyword>
<dbReference type="InterPro" id="IPR036249">
    <property type="entry name" value="Thioredoxin-like_sf"/>
</dbReference>
<comment type="function">
    <text evidence="7">Required for disulfide bond formation in some periplasmic proteins. Acts by transferring its disulfide bond to other proteins and is reduced in the process.</text>
</comment>
<dbReference type="SUPFAM" id="SSF54423">
    <property type="entry name" value="DsbC/DsbG N-terminal domain-like"/>
    <property type="match status" value="1"/>
</dbReference>
<evidence type="ECO:0000256" key="7">
    <source>
        <dbReference type="RuleBase" id="RU364038"/>
    </source>
</evidence>
<dbReference type="InterPro" id="IPR012336">
    <property type="entry name" value="Thioredoxin-like_fold"/>
</dbReference>
<keyword evidence="4 7" id="KW-0574">Periplasm</keyword>
<comment type="subcellular location">
    <subcellularLocation>
        <location evidence="1 7">Periplasm</location>
    </subcellularLocation>
</comment>
<proteinExistence type="inferred from homology"/>
<dbReference type="SUPFAM" id="SSF52833">
    <property type="entry name" value="Thioredoxin-like"/>
    <property type="match status" value="1"/>
</dbReference>
<feature type="domain" description="Thioredoxin-like fold" evidence="10">
    <location>
        <begin position="160"/>
        <end position="268"/>
    </location>
</feature>
<dbReference type="Gene3D" id="3.40.30.10">
    <property type="entry name" value="Glutaredoxin"/>
    <property type="match status" value="1"/>
</dbReference>
<sequence>MADSGGNLSARVRSMPDRVRRRSRARPTPPARAPRQRSSMLNPVFLRHTLQRGLILLALVLAAAPLAQAAADDAARAAVAKLAPGLPIDAIQPSVVPGFYEVLSGVKVLYVSKDGKLVFEGGAFDVDQRRDLGDAARNGVRRAALTQVPAERKLIYAPANPRHTVTVFTDIDCPFCKRFHEQIAQYNAHGIAVDYILFPLVGLHPGADKKSEAIWCSKDRIATFNAAMAGQDPAPASCPNPLAELTHLADSLGINGTPTLIAADGTHVAPEIAMSPDRLAAELDRLAAASAP</sequence>
<dbReference type="Pfam" id="PF13098">
    <property type="entry name" value="Thioredoxin_2"/>
    <property type="match status" value="1"/>
</dbReference>
<dbReference type="GO" id="GO:0042597">
    <property type="term" value="C:periplasmic space"/>
    <property type="evidence" value="ECO:0007669"/>
    <property type="project" value="UniProtKB-SubCell"/>
</dbReference>
<protein>
    <recommendedName>
        <fullName evidence="7">Thiol:disulfide interchange protein</fullName>
    </recommendedName>
</protein>
<keyword evidence="5" id="KW-1015">Disulfide bond</keyword>
<name>A0A2W5KNR4_9GAMM</name>
<dbReference type="InterPro" id="IPR018950">
    <property type="entry name" value="DiS-bond_isomerase_DsbC/G_N"/>
</dbReference>
<dbReference type="AlphaFoldDB" id="A0A2W5KNR4"/>
<evidence type="ECO:0000256" key="6">
    <source>
        <dbReference type="ARBA" id="ARBA00023284"/>
    </source>
</evidence>
<keyword evidence="6 7" id="KW-0676">Redox-active center</keyword>
<reference evidence="11 12" key="1">
    <citation type="submission" date="2017-08" db="EMBL/GenBank/DDBJ databases">
        <title>Infants hospitalized years apart are colonized by the same room-sourced microbial strains.</title>
        <authorList>
            <person name="Brooks B."/>
            <person name="Olm M.R."/>
            <person name="Firek B.A."/>
            <person name="Baker R."/>
            <person name="Thomas B.C."/>
            <person name="Morowitz M.J."/>
            <person name="Banfield J.F."/>
        </authorList>
    </citation>
    <scope>NUCLEOTIDE SEQUENCE [LARGE SCALE GENOMIC DNA]</scope>
    <source>
        <strain evidence="11">S2_005_003_R2_42</strain>
    </source>
</reference>
<comment type="similarity">
    <text evidence="2 7">Belongs to the thioredoxin family. DsbC subfamily.</text>
</comment>
<evidence type="ECO:0000256" key="3">
    <source>
        <dbReference type="ARBA" id="ARBA00022729"/>
    </source>
</evidence>
<dbReference type="InterPro" id="IPR051470">
    <property type="entry name" value="Thiol:disulfide_interchange"/>
</dbReference>
<dbReference type="EMBL" id="QFPO01000005">
    <property type="protein sequence ID" value="PZQ16535.1"/>
    <property type="molecule type" value="Genomic_DNA"/>
</dbReference>
<dbReference type="Gene3D" id="3.10.450.70">
    <property type="entry name" value="Disulphide bond isomerase, DsbC/G, N-terminal"/>
    <property type="match status" value="1"/>
</dbReference>
<evidence type="ECO:0000313" key="11">
    <source>
        <dbReference type="EMBL" id="PZQ16535.1"/>
    </source>
</evidence>
<comment type="caution">
    <text evidence="11">The sequence shown here is derived from an EMBL/GenBank/DDBJ whole genome shotgun (WGS) entry which is preliminary data.</text>
</comment>
<organism evidence="11 12">
    <name type="scientific">Rhodanobacter denitrificans</name>
    <dbReference type="NCBI Taxonomy" id="666685"/>
    <lineage>
        <taxon>Bacteria</taxon>
        <taxon>Pseudomonadati</taxon>
        <taxon>Pseudomonadota</taxon>
        <taxon>Gammaproteobacteria</taxon>
        <taxon>Lysobacterales</taxon>
        <taxon>Rhodanobacteraceae</taxon>
        <taxon>Rhodanobacter</taxon>
    </lineage>
</organism>
<dbReference type="PANTHER" id="PTHR35272:SF3">
    <property type="entry name" value="THIOL:DISULFIDE INTERCHANGE PROTEIN DSBC"/>
    <property type="match status" value="1"/>
</dbReference>
<dbReference type="Pfam" id="PF10411">
    <property type="entry name" value="DsbC_N"/>
    <property type="match status" value="1"/>
</dbReference>
<gene>
    <name evidence="11" type="ORF">DI564_07880</name>
</gene>
<accession>A0A2W5KNR4</accession>
<dbReference type="CDD" id="cd03020">
    <property type="entry name" value="DsbA_DsbC_DsbG"/>
    <property type="match status" value="1"/>
</dbReference>
<dbReference type="InterPro" id="IPR033954">
    <property type="entry name" value="DiS-bond_Isoase_DsbC/G"/>
</dbReference>
<evidence type="ECO:0000256" key="5">
    <source>
        <dbReference type="ARBA" id="ARBA00023157"/>
    </source>
</evidence>
<evidence type="ECO:0000256" key="2">
    <source>
        <dbReference type="ARBA" id="ARBA00009813"/>
    </source>
</evidence>
<feature type="domain" description="Disulphide bond isomerase DsbC/G N-terminal" evidence="9">
    <location>
        <begin position="68"/>
        <end position="132"/>
    </location>
</feature>
<evidence type="ECO:0000256" key="8">
    <source>
        <dbReference type="SAM" id="MobiDB-lite"/>
    </source>
</evidence>
<evidence type="ECO:0000313" key="12">
    <source>
        <dbReference type="Proteomes" id="UP000249046"/>
    </source>
</evidence>